<evidence type="ECO:0000313" key="15">
    <source>
        <dbReference type="EMBL" id="OZF81383.1"/>
    </source>
</evidence>
<keyword evidence="5" id="KW-0132">Cell division</keyword>
<evidence type="ECO:0000313" key="14">
    <source>
        <dbReference type="EMBL" id="KAF1762369.1"/>
    </source>
</evidence>
<dbReference type="PANTHER" id="PTHR21650">
    <property type="entry name" value="MEMBRALIN/KINETOCHORE PROTEIN NUF2"/>
    <property type="match status" value="1"/>
</dbReference>
<evidence type="ECO:0000256" key="2">
    <source>
        <dbReference type="ARBA" id="ARBA00004629"/>
    </source>
</evidence>
<dbReference type="GO" id="GO:0005634">
    <property type="term" value="C:nucleus"/>
    <property type="evidence" value="ECO:0007669"/>
    <property type="project" value="UniProtKB-SubCell"/>
</dbReference>
<evidence type="ECO:0000256" key="8">
    <source>
        <dbReference type="ARBA" id="ARBA00023054"/>
    </source>
</evidence>
<proteinExistence type="inferred from homology"/>
<feature type="coiled-coil region" evidence="12">
    <location>
        <begin position="210"/>
        <end position="283"/>
    </location>
</feature>
<keyword evidence="8 12" id="KW-0175">Coiled coil</keyword>
<feature type="coiled-coil region" evidence="12">
    <location>
        <begin position="308"/>
        <end position="447"/>
    </location>
</feature>
<dbReference type="EMBL" id="WUAV01000003">
    <property type="protein sequence ID" value="KAF1762369.1"/>
    <property type="molecule type" value="Genomic_DNA"/>
</dbReference>
<comment type="similarity">
    <text evidence="3">Belongs to the NUF2 family.</text>
</comment>
<protein>
    <recommendedName>
        <fullName evidence="13">Kinetochore protein Nuf2 N-terminal domain-containing protein</fullName>
    </recommendedName>
</protein>
<dbReference type="Proteomes" id="UP000483820">
    <property type="component" value="Chromosome III"/>
</dbReference>
<gene>
    <name evidence="15" type="ORF">FL82_16832</name>
    <name evidence="14" type="ORF">GCK72_010631</name>
</gene>
<dbReference type="GO" id="GO:0051383">
    <property type="term" value="P:kinetochore organization"/>
    <property type="evidence" value="ECO:0007669"/>
    <property type="project" value="TreeGrafter"/>
</dbReference>
<keyword evidence="6" id="KW-0498">Mitosis</keyword>
<evidence type="ECO:0000313" key="16">
    <source>
        <dbReference type="Proteomes" id="UP000216624"/>
    </source>
</evidence>
<dbReference type="InterPro" id="IPR005549">
    <property type="entry name" value="Kinetochore_Nuf2_N"/>
</dbReference>
<dbReference type="PANTHER" id="PTHR21650:SF2">
    <property type="entry name" value="KINETOCHORE PROTEIN NUF2"/>
    <property type="match status" value="1"/>
</dbReference>
<evidence type="ECO:0000256" key="7">
    <source>
        <dbReference type="ARBA" id="ARBA00022838"/>
    </source>
</evidence>
<dbReference type="EMBL" id="NMWX01000288">
    <property type="protein sequence ID" value="OZF81383.1"/>
    <property type="molecule type" value="Genomic_DNA"/>
</dbReference>
<evidence type="ECO:0000256" key="6">
    <source>
        <dbReference type="ARBA" id="ARBA00022776"/>
    </source>
</evidence>
<dbReference type="GO" id="GO:0031262">
    <property type="term" value="C:Ndc80 complex"/>
    <property type="evidence" value="ECO:0007669"/>
    <property type="project" value="InterPro"/>
</dbReference>
<organism evidence="15 16">
    <name type="scientific">Caenorhabditis remanei</name>
    <name type="common">Caenorhabditis vulgaris</name>
    <dbReference type="NCBI Taxonomy" id="31234"/>
    <lineage>
        <taxon>Eukaryota</taxon>
        <taxon>Metazoa</taxon>
        <taxon>Ecdysozoa</taxon>
        <taxon>Nematoda</taxon>
        <taxon>Chromadorea</taxon>
        <taxon>Rhabditida</taxon>
        <taxon>Rhabditina</taxon>
        <taxon>Rhabditomorpha</taxon>
        <taxon>Rhabditoidea</taxon>
        <taxon>Rhabditidae</taxon>
        <taxon>Peloderinae</taxon>
        <taxon>Caenorhabditis</taxon>
    </lineage>
</organism>
<evidence type="ECO:0000256" key="12">
    <source>
        <dbReference type="SAM" id="Coils"/>
    </source>
</evidence>
<evidence type="ECO:0000256" key="10">
    <source>
        <dbReference type="ARBA" id="ARBA00023306"/>
    </source>
</evidence>
<reference evidence="15" key="1">
    <citation type="submission" date="2017-08" db="EMBL/GenBank/DDBJ databases">
        <authorList>
            <person name="de Groot N.N."/>
        </authorList>
    </citation>
    <scope>NUCLEOTIDE SEQUENCE [LARGE SCALE GENOMIC DNA]</scope>
    <source>
        <strain evidence="15">PX439</strain>
    </source>
</reference>
<evidence type="ECO:0000256" key="3">
    <source>
        <dbReference type="ARBA" id="ARBA00005498"/>
    </source>
</evidence>
<dbReference type="GO" id="GO:0007052">
    <property type="term" value="P:mitotic spindle organization"/>
    <property type="evidence" value="ECO:0007669"/>
    <property type="project" value="TreeGrafter"/>
</dbReference>
<evidence type="ECO:0000259" key="13">
    <source>
        <dbReference type="Pfam" id="PF03800"/>
    </source>
</evidence>
<evidence type="ECO:0000256" key="11">
    <source>
        <dbReference type="ARBA" id="ARBA00023328"/>
    </source>
</evidence>
<dbReference type="AlphaFoldDB" id="A0A260Z6S8"/>
<comment type="caution">
    <text evidence="15">The sequence shown here is derived from an EMBL/GenBank/DDBJ whole genome shotgun (WGS) entry which is preliminary data.</text>
</comment>
<dbReference type="InterPro" id="IPR038275">
    <property type="entry name" value="Nuf2_N_sf"/>
</dbReference>
<accession>A0A260Z6S8</accession>
<dbReference type="GO" id="GO:0051315">
    <property type="term" value="P:attachment of mitotic spindle microtubules to kinetochore"/>
    <property type="evidence" value="ECO:0007669"/>
    <property type="project" value="TreeGrafter"/>
</dbReference>
<feature type="domain" description="Kinetochore protein Nuf2 N-terminal" evidence="13">
    <location>
        <begin position="11"/>
        <end position="147"/>
    </location>
</feature>
<feature type="coiled-coil region" evidence="12">
    <location>
        <begin position="140"/>
        <end position="174"/>
    </location>
</feature>
<reference evidence="14 17" key="3">
    <citation type="submission" date="2019-12" db="EMBL/GenBank/DDBJ databases">
        <title>Chromosome-level assembly of the Caenorhabditis remanei genome.</title>
        <authorList>
            <person name="Teterina A.A."/>
            <person name="Willis J.H."/>
            <person name="Phillips P.C."/>
        </authorList>
    </citation>
    <scope>NUCLEOTIDE SEQUENCE [LARGE SCALE GENOMIC DNA]</scope>
    <source>
        <strain evidence="14 17">PX506</strain>
        <tissue evidence="14">Whole organism</tissue>
    </source>
</reference>
<evidence type="ECO:0000313" key="17">
    <source>
        <dbReference type="Proteomes" id="UP000483820"/>
    </source>
</evidence>
<keyword evidence="7" id="KW-0995">Kinetochore</keyword>
<reference evidence="16" key="2">
    <citation type="submission" date="2017-08" db="EMBL/GenBank/DDBJ databases">
        <authorList>
            <person name="Fierst J.L."/>
        </authorList>
    </citation>
    <scope>NUCLEOTIDE SEQUENCE [LARGE SCALE GENOMIC DNA]</scope>
    <source>
        <strain evidence="16">PX439</strain>
    </source>
</reference>
<comment type="subcellular location">
    <subcellularLocation>
        <location evidence="2">Chromosome</location>
        <location evidence="2">Centromere</location>
        <location evidence="2">Kinetochore</location>
    </subcellularLocation>
    <subcellularLocation>
        <location evidence="1">Nucleus</location>
    </subcellularLocation>
</comment>
<keyword evidence="9" id="KW-0539">Nucleus</keyword>
<dbReference type="GO" id="GO:0051301">
    <property type="term" value="P:cell division"/>
    <property type="evidence" value="ECO:0007669"/>
    <property type="project" value="UniProtKB-KW"/>
</dbReference>
<keyword evidence="11" id="KW-0137">Centromere</keyword>
<evidence type="ECO:0000256" key="4">
    <source>
        <dbReference type="ARBA" id="ARBA00022454"/>
    </source>
</evidence>
<name>A0A260Z6S8_CAERE</name>
<keyword evidence="16" id="KW-1185">Reference proteome</keyword>
<dbReference type="GO" id="GO:0044877">
    <property type="term" value="F:protein-containing complex binding"/>
    <property type="evidence" value="ECO:0007669"/>
    <property type="project" value="TreeGrafter"/>
</dbReference>
<evidence type="ECO:0000256" key="9">
    <source>
        <dbReference type="ARBA" id="ARBA00023242"/>
    </source>
</evidence>
<sequence>MSNAKSVVLVMFDPRKISTTLNQKLQVGVTPDNILNPTAEIVQQIYLNFVRVVINISENSLHTLPLNADSDFDQELHKKSIPLAIVYQSMKAFIKDNSGGKLDLTMCDLVTPGKNPQRFRKLSSFLADFIKLDEIAAPIFNEISEEFSDQKVEMEALQEEIVAAEKRKDELVARQSQRRRRENELMDDHNKKKSELAGIINQYTEIGVKTEELEKQKNELIRQIEETEKESITAKKTVELLNEEVLASPEELRQEMTERKKQIEDLKESIITAKQALQDKLEARDICANADKNVPVIEQKIQAWAEEREDILDLMDEVDENLRKLSEMEEQLTFTTDKKSNHGKRMIEQAEMHEQLRREHLQRSEELNKNIEEITGQIAALGKNQPSVSRDIEEKRQELLALKNAYSEQLAKYRNSSRDSFNKFRKINALFNEVQRVSLEKKNAMDRAKNRLQNMLIGRLPSSIQKLETLTELDLIKLSNLGPRSLQHAQSVSSSSSTLMVFHRTYTETSPPPNSSNRLPYKSIRLANTQIVTEFIQYGELPTFKKQGCRSTNNPWRRYGALRKLCETGGFAPNSGSRKERKNRDSLVAVKNVKLPPPPTSSQMTLNKVRDPGQYEIRLALKNPKNVTVDVAAQNLAEQVKAFILHHGHELVEDVKPVQNVQKK</sequence>
<keyword evidence="10" id="KW-0131">Cell cycle</keyword>
<evidence type="ECO:0000256" key="5">
    <source>
        <dbReference type="ARBA" id="ARBA00022618"/>
    </source>
</evidence>
<dbReference type="Gene3D" id="1.10.418.60">
    <property type="entry name" value="Ncd80 complex, Nuf2 subunit"/>
    <property type="match status" value="1"/>
</dbReference>
<dbReference type="GO" id="GO:0045132">
    <property type="term" value="P:meiotic chromosome segregation"/>
    <property type="evidence" value="ECO:0007669"/>
    <property type="project" value="TreeGrafter"/>
</dbReference>
<feature type="non-terminal residue" evidence="15">
    <location>
        <position position="1"/>
    </location>
</feature>
<dbReference type="Proteomes" id="UP000216624">
    <property type="component" value="Unassembled WGS sequence"/>
</dbReference>
<evidence type="ECO:0000256" key="1">
    <source>
        <dbReference type="ARBA" id="ARBA00004123"/>
    </source>
</evidence>
<keyword evidence="4" id="KW-0158">Chromosome</keyword>
<dbReference type="Pfam" id="PF03800">
    <property type="entry name" value="Nuf2"/>
    <property type="match status" value="1"/>
</dbReference>